<organism evidence="2">
    <name type="scientific">Ralstonia solanacearum</name>
    <name type="common">Pseudomonas solanacearum</name>
    <dbReference type="NCBI Taxonomy" id="305"/>
    <lineage>
        <taxon>Bacteria</taxon>
        <taxon>Pseudomonadati</taxon>
        <taxon>Pseudomonadota</taxon>
        <taxon>Betaproteobacteria</taxon>
        <taxon>Burkholderiales</taxon>
        <taxon>Burkholderiaceae</taxon>
        <taxon>Ralstonia</taxon>
        <taxon>Ralstonia solanacearum species complex</taxon>
    </lineage>
</organism>
<dbReference type="InterPro" id="IPR016024">
    <property type="entry name" value="ARM-type_fold"/>
</dbReference>
<dbReference type="EMBL" id="LN899825">
    <property type="protein sequence ID" value="CUV33517.1"/>
    <property type="molecule type" value="Genomic_DNA"/>
</dbReference>
<name>A0A0S4VGM2_RALSL</name>
<dbReference type="NCBIfam" id="NF006608">
    <property type="entry name" value="PRK09169.1-2"/>
    <property type="match status" value="3"/>
</dbReference>
<feature type="compositionally biased region" description="Basic and acidic residues" evidence="1">
    <location>
        <begin position="113"/>
        <end position="123"/>
    </location>
</feature>
<feature type="region of interest" description="Disordered" evidence="1">
    <location>
        <begin position="188"/>
        <end position="210"/>
    </location>
</feature>
<feature type="compositionally biased region" description="Polar residues" evidence="1">
    <location>
        <begin position="8"/>
        <end position="17"/>
    </location>
</feature>
<dbReference type="NCBIfam" id="NF006607">
    <property type="entry name" value="PRK09169.1-1"/>
    <property type="match status" value="1"/>
</dbReference>
<dbReference type="NCBIfam" id="NF041399">
    <property type="entry name" value="XopAD"/>
    <property type="match status" value="1"/>
</dbReference>
<evidence type="ECO:0000313" key="2">
    <source>
        <dbReference type="EMBL" id="CUV33517.1"/>
    </source>
</evidence>
<dbReference type="SUPFAM" id="SSF48371">
    <property type="entry name" value="ARM repeat"/>
    <property type="match status" value="2"/>
</dbReference>
<gene>
    <name evidence="2" type="ORF">TD1301_v1_450009</name>
</gene>
<protein>
    <submittedName>
        <fullName evidence="2">Putative type III effector protein</fullName>
    </submittedName>
</protein>
<accession>A0A0S4VGM2</accession>
<feature type="region of interest" description="Disordered" evidence="1">
    <location>
        <begin position="2791"/>
        <end position="2845"/>
    </location>
</feature>
<evidence type="ECO:0000256" key="1">
    <source>
        <dbReference type="SAM" id="MobiDB-lite"/>
    </source>
</evidence>
<reference evidence="2" key="1">
    <citation type="submission" date="2015-10" db="EMBL/GenBank/DDBJ databases">
        <authorList>
            <person name="Gilbert D.G."/>
        </authorList>
    </citation>
    <scope>NUCLEOTIDE SEQUENCE</scope>
    <source>
        <strain evidence="2">Phyl III-seqv23</strain>
    </source>
</reference>
<feature type="region of interest" description="Disordered" evidence="1">
    <location>
        <begin position="1"/>
        <end position="137"/>
    </location>
</feature>
<feature type="compositionally biased region" description="Basic and acidic residues" evidence="1">
    <location>
        <begin position="88"/>
        <end position="99"/>
    </location>
</feature>
<proteinExistence type="predicted"/>
<sequence length="3097" mass="336202">MVSKRLSSDFQRSSGISRESHGNASPQTSPPPARRRTTRASGPLESLHRVRRSTSLAVRQPVDGAGASRPVARGPLRIAAAKPVPADSRGRIPDVDVRRLPTRAPPLPSKRGRGVETRADPRVTSRPGPRDVSALHSTKRARYGRALVEPSASRRVESGHEPTREQLIGEDAGLDRAARSRLSAQHKEQCGRLQHLAKQARQGRARSQKVDPKSCLQLAQDNILAQRNGYGLALVFLSRVVSSEENTRRVTDYFLVLSAAAPQASPSMRQDLQRCADVAAHYLSKTNWFEGTPLYQLVHVSNLLSKYADRPACLNAIAWVAGQLLMPEVLPRLSAKQLSLLANAFSKNQGSEHCEQAVARIGRHVLQDRVGEYPAQSVSMLLNAFSKWPGNLACRTATERLAERLADDADLRQIMTAQAVANSLNALGKWPGSTDCRAAAECLATRLIDDDRLRQALDGAQIANSIGAMGRWPDSDNCRAAAERLAARLTDDAKLRQNMSAQQVAGSLNGLSKWPDAVDCRAAAGHLAARLAADAKLRRDMNAQEVANALGALGKWPDAADCLAAAERLAVRLAGSEKLLLAMKSQLVSNALNGLSKWPGSIDCKTAAECLAIRLLDDDGRLLADLDVQGVANSLNALSKWPDASACRAAAEPLAARIVHEPMLGQSMNVQQFGNALNGLSKWPDSIDCQTAAERLALRLTTDAKLCRTMHARGVSNALNALSKWPDSTECRAAAERLAARLTNDAGLLDALDAQGMANALNALGKWPDAAPCHAAAERLAARLTDDAGLRRTMNALQITGSLTGLSKRPDSAGCRAAAECLAAQLADDAMSLQGMDARKMANALNALSKWPDSTDCHAAAERLAARLAGNTALLQAMDAQGMANALNALAKWPDSADCRAAAERLAAQLAGNAALLQAMSEQHLTNSLNALSKWPKAIDCRAAAEQLAAQLTGDAALQQNLSAWQIANLLNALSKWPDAADCRTAAECLAARLVRDADLLPALSAQALSLAFNALGKWPDSADCRAAAEHLAAWLADDAELTQAMDAQAVANALGGLGKWSDSADCRAVAEHLAARLATDARLRQDMSAQQVASSLNGLSKWPGSTDCRIAAECLATRLVDEPELLQAMHARPVANALNALSKWPDAAACRAAAQRLAARLASSDRLPQAMNEQEVANALNALGKWRDVDDCRAAAASLATRLTDDAVLRQALNAQGVANALNGLSKWPQSEACQAAAIRLVDDLGSGGRLFSTFDLPELAQLANGMARFALAIGDVAAHERDAELTDDTPLDLMHTRLRELAAHLNVRPDGLNHAGTRAIAMVFKALASAGLQDGQRLLARQGLQRLQALQAQTGFKPDNLETLGSLAAGLLPLVRSPELKPYRRDALRLLGLMQPDVARKVQYYVDAHAASPSPAVQTRPAEDEAYGTRLPGLTFFLLLKTYTVVASLWKARYVSDIPARVAEQREALKAWIGRTLEPVRGHIEGDLDEMSWNLIAQIEAGDNVLDALDLKLWRDLDRIVAAHPPTPLDVAAVRRELRGLPEVRDLLGNEAGAARLQIIDMHGRDVRTSTPTDASGTGAQPYSFFTRLTGGRLPLVEVELPGQLSAFMLARTIRHGDDLLRMDLFGGSHLTPSTTRVFEQLGGAQSIKRYGRLPAVRLADTVPNAPLMKDVIRKLNPQREDWYRMQRALLEIVPRDHVVEGPVRLALLADRPQGAEPAFALRTPEGEPIRLVSHDGCGFVMESLARRIPAVARAMDAWSLSRQKGSDAAPALRMVILPSQATHHYPRNEAVIEEARTHLRHALHTDTALWETDAFSGTRKLSKPKLYDLLVGAGISGTQGVAVPSADGKLYLPGEKGAGFDRTGGPVLLGKPPYDKPNLMPIPAERVGTSAQGDATARFLETAFAFQYSYTAWDESQPHTAGHGDDAPMLHGKGVTIVVPDALWPQDNDAQWVWSTEDMKIHSSWTQRRERDRLPARMNTVGSLRVKDVYTPGSLIAVPVDELKKRDADCDGDRVFVYAGLPKMAQAIAGFFEERERQVGKVPSFKPPKTASAAFDEAGQYRAGRAAEVLSAVRGQELVRRMSTLQFHFWGQPQAVRERIAESAIFGTYEGTRRELRRGLRRLLYDPAEATPDPLQALRERARLGVEHAHHPVAREAAEVLLHQLEAFSQDAHGLREPAAPPPALSPALAERFTSLAEAYTQAGTPRERLAALAEHYPTALLPHPGTALPSERPAAEQLGYAPEAPLETLRNLLTLGVKVGTDAPKAATQTGVYLKIADRLEHALRREQDRIRLMPYTKSGLLPKLRDGLNAQAEQHRLRDNPTLAAGLMEMALEELLERRLIDGTPAPGALSADTETQLRQLAHGLHMTAAQAEAEMTALVRHAIRGIGVLCGEAHCLKSESSLFDKLRRMMRKTRQTPQAAAAGVGDTLRYSVVLPPETFVLGYAGILGILDAAGLTQTRVHNSFVKSNAAFKGVNVKLTGRDTGGNAIRLEIQFHTERTFELKERFHDAYKQTQAQQLAGASREDQLGALAEARRAFREIATPQGCEHITDWETAPPHADRPRAPSAAAPRLAAAHAQTALGEHVQRLAAQARIVHQEVGPLLAALETHEDLDLRVDKHHSVPKQTASIRKKIERYQVLEGLSLEQASARVRDAMRWIVLLPANRFGIRFAHARQRLEQQGLRVTRINNGFTAPDTTYAGLNVTWRTAAGSDFEIQFHTAQSLNTRNTSHKTYRKWQDLEVNIALAQDPAERQALQQANARLLSERKAQAAAVALPEGIQGIPSIRYDSSADAPLTASGRTPQPIREMPDTGPHPRRAPVLHGAGLPPPRAGTAPGSEVRDQVAAALGPHWQALRWELAGTGIALEPSVQPERLDEQLQKIQHGLERKTARDLQDLAGNPGLRLDWARREPLYRRVVDSRARLGAQPPRERMDPLYDTLRKLDTRGRLRHPEIERHFSIGAAQSGGDLSLFDSLYQILPRRDTASGLQALLAGTSIHSSLGFGKYMQGLLYRGGLPRPDQDGRNDPMDLRAASVVMTALADLLDLQMVFLQRRDDGRVQLNPPVGSGTDTVFLLHEIALGTDGRVSPLWIR</sequence>
<feature type="region of interest" description="Disordered" evidence="1">
    <location>
        <begin position="2553"/>
        <end position="2576"/>
    </location>
</feature>